<keyword evidence="1" id="KW-1133">Transmembrane helix</keyword>
<accession>A0A7J2TJR1</accession>
<dbReference type="AlphaFoldDB" id="A0A7J2TJR1"/>
<evidence type="ECO:0000313" key="2">
    <source>
        <dbReference type="EMBL" id="HEH35805.1"/>
    </source>
</evidence>
<protein>
    <submittedName>
        <fullName evidence="2">Uncharacterized protein</fullName>
    </submittedName>
</protein>
<proteinExistence type="predicted"/>
<keyword evidence="1" id="KW-0472">Membrane</keyword>
<reference evidence="2" key="1">
    <citation type="journal article" date="2020" name="mSystems">
        <title>Genome- and Community-Level Interaction Insights into Carbon Utilization and Element Cycling Functions of Hydrothermarchaeota in Hydrothermal Sediment.</title>
        <authorList>
            <person name="Zhou Z."/>
            <person name="Liu Y."/>
            <person name="Xu W."/>
            <person name="Pan J."/>
            <person name="Luo Z.H."/>
            <person name="Li M."/>
        </authorList>
    </citation>
    <scope>NUCLEOTIDE SEQUENCE [LARGE SCALE GENOMIC DNA]</scope>
    <source>
        <strain evidence="2">SpSt-26</strain>
    </source>
</reference>
<evidence type="ECO:0000256" key="1">
    <source>
        <dbReference type="SAM" id="Phobius"/>
    </source>
</evidence>
<sequence>MEMNEKGQMILIFAAAVVVIILSLSYIYTQNIIAGIESSRAMLAFPKEEIRNLCELSVNVNDQILEQVRILCAKNGWVCNYGPAYRVEFKNAEVEYDARDCRR</sequence>
<gene>
    <name evidence="2" type="ORF">ENP88_06655</name>
</gene>
<dbReference type="EMBL" id="DSLA01000100">
    <property type="protein sequence ID" value="HEH35805.1"/>
    <property type="molecule type" value="Genomic_DNA"/>
</dbReference>
<feature type="transmembrane region" description="Helical" evidence="1">
    <location>
        <begin position="9"/>
        <end position="28"/>
    </location>
</feature>
<comment type="caution">
    <text evidence="2">The sequence shown here is derived from an EMBL/GenBank/DDBJ whole genome shotgun (WGS) entry which is preliminary data.</text>
</comment>
<keyword evidence="1" id="KW-0812">Transmembrane</keyword>
<organism evidence="2">
    <name type="scientific">Archaeoglobus fulgidus</name>
    <dbReference type="NCBI Taxonomy" id="2234"/>
    <lineage>
        <taxon>Archaea</taxon>
        <taxon>Methanobacteriati</taxon>
        <taxon>Methanobacteriota</taxon>
        <taxon>Archaeoglobi</taxon>
        <taxon>Archaeoglobales</taxon>
        <taxon>Archaeoglobaceae</taxon>
        <taxon>Archaeoglobus</taxon>
    </lineage>
</organism>
<name>A0A7J2TJR1_ARCFL</name>